<sequence length="351" mass="39321">MAQVIAKVDLAVELLEDLLGTIQGARHSLARARAALKYIVLALSGHMDDILGKYKEVKHKILFLLEMLEPFLDPAISALKSTLAFGDVSFTFLEKQEQTCVTALNVIRTAVQKPGCCKRWIYSKMSVFFLLLKSYKTIVLTNVSSSPNKTYLDSQPQGCQFRADHRLALDYHSENEITMTDPAPRNLHEHLNGDANLALLSVNKEGNLRLGPEKIHGVQRRGMLLQRLVIASRGVKVQILWSISIVGFRCGNLISPSAWIAQNTYIFLQCFPILLVCKMSSAVIDNVIDQKYEDDKMNNQEFKQDMLITKGYDWEECQDNHTLHFRSHHNRAHGSNGARDTSGGASAGIPL</sequence>
<dbReference type="AlphaFoldDB" id="A0A8X7XTK2"/>
<organism evidence="2 3">
    <name type="scientific">Populus tomentosa</name>
    <name type="common">Chinese white poplar</name>
    <dbReference type="NCBI Taxonomy" id="118781"/>
    <lineage>
        <taxon>Eukaryota</taxon>
        <taxon>Viridiplantae</taxon>
        <taxon>Streptophyta</taxon>
        <taxon>Embryophyta</taxon>
        <taxon>Tracheophyta</taxon>
        <taxon>Spermatophyta</taxon>
        <taxon>Magnoliopsida</taxon>
        <taxon>eudicotyledons</taxon>
        <taxon>Gunneridae</taxon>
        <taxon>Pentapetalae</taxon>
        <taxon>rosids</taxon>
        <taxon>fabids</taxon>
        <taxon>Malpighiales</taxon>
        <taxon>Salicaceae</taxon>
        <taxon>Saliceae</taxon>
        <taxon>Populus</taxon>
    </lineage>
</organism>
<evidence type="ECO:0000256" key="1">
    <source>
        <dbReference type="SAM" id="MobiDB-lite"/>
    </source>
</evidence>
<dbReference type="OrthoDB" id="1741809at2759"/>
<evidence type="ECO:0000313" key="3">
    <source>
        <dbReference type="Proteomes" id="UP000886885"/>
    </source>
</evidence>
<protein>
    <submittedName>
        <fullName evidence="2">Uncharacterized protein</fullName>
    </submittedName>
</protein>
<keyword evidence="3" id="KW-1185">Reference proteome</keyword>
<feature type="region of interest" description="Disordered" evidence="1">
    <location>
        <begin position="328"/>
        <end position="351"/>
    </location>
</feature>
<dbReference type="PANTHER" id="PTHR35833:SF1">
    <property type="entry name" value="GALACTOSE-BINDING DOMAIN-CONTAINING PROTEIN"/>
    <property type="match status" value="1"/>
</dbReference>
<dbReference type="Proteomes" id="UP000886885">
    <property type="component" value="Unassembled WGS sequence"/>
</dbReference>
<evidence type="ECO:0000313" key="2">
    <source>
        <dbReference type="EMBL" id="KAG6736502.1"/>
    </source>
</evidence>
<comment type="caution">
    <text evidence="2">The sequence shown here is derived from an EMBL/GenBank/DDBJ whole genome shotgun (WGS) entry which is preliminary data.</text>
</comment>
<reference evidence="2" key="1">
    <citation type="journal article" date="2020" name="bioRxiv">
        <title>Hybrid origin of Populus tomentosa Carr. identified through genome sequencing and phylogenomic analysis.</title>
        <authorList>
            <person name="An X."/>
            <person name="Gao K."/>
            <person name="Chen Z."/>
            <person name="Li J."/>
            <person name="Yang X."/>
            <person name="Yang X."/>
            <person name="Zhou J."/>
            <person name="Guo T."/>
            <person name="Zhao T."/>
            <person name="Huang S."/>
            <person name="Miao D."/>
            <person name="Khan W.U."/>
            <person name="Rao P."/>
            <person name="Ye M."/>
            <person name="Lei B."/>
            <person name="Liao W."/>
            <person name="Wang J."/>
            <person name="Ji L."/>
            <person name="Li Y."/>
            <person name="Guo B."/>
            <person name="Mustafa N.S."/>
            <person name="Li S."/>
            <person name="Yun Q."/>
            <person name="Keller S.R."/>
            <person name="Mao J."/>
            <person name="Zhang R."/>
            <person name="Strauss S.H."/>
        </authorList>
    </citation>
    <scope>NUCLEOTIDE SEQUENCE</scope>
    <source>
        <strain evidence="2">GM15</strain>
        <tissue evidence="2">Leaf</tissue>
    </source>
</reference>
<dbReference type="EMBL" id="JAAWWB010000829">
    <property type="protein sequence ID" value="KAG6736502.1"/>
    <property type="molecule type" value="Genomic_DNA"/>
</dbReference>
<proteinExistence type="predicted"/>
<accession>A0A8X7XTK2</accession>
<dbReference type="PANTHER" id="PTHR35833">
    <property type="entry name" value="GALACTOSE-BINDING DOMAIN-LIKE, ARMADILLO-TYPE FOLD PROTEIN-RELATED"/>
    <property type="match status" value="1"/>
</dbReference>
<name>A0A8X7XTK2_POPTO</name>
<gene>
    <name evidence="2" type="ORF">POTOM_060647</name>
</gene>